<dbReference type="Ensembl" id="ENSPMET00000032692.1">
    <property type="protein sequence ID" value="ENSPMEP00000014677.1"/>
    <property type="gene ID" value="ENSPMEG00000017080.1"/>
</dbReference>
<reference evidence="5" key="1">
    <citation type="submission" date="2025-08" db="UniProtKB">
        <authorList>
            <consortium name="Ensembl"/>
        </authorList>
    </citation>
    <scope>IDENTIFICATION</scope>
</reference>
<keyword evidence="6" id="KW-1185">Reference proteome</keyword>
<evidence type="ECO:0000256" key="1">
    <source>
        <dbReference type="ARBA" id="ARBA00008535"/>
    </source>
</evidence>
<keyword evidence="3" id="KW-0342">GTP-binding</keyword>
<dbReference type="PANTHER" id="PTHR10903:SF107">
    <property type="entry name" value="GTPASE IMAP FAMILY MEMBER 4-LIKE-RELATED"/>
    <property type="match status" value="1"/>
</dbReference>
<evidence type="ECO:0000313" key="5">
    <source>
        <dbReference type="Ensembl" id="ENSPMEP00000014677.1"/>
    </source>
</evidence>
<evidence type="ECO:0000313" key="6">
    <source>
        <dbReference type="Proteomes" id="UP000261480"/>
    </source>
</evidence>
<evidence type="ECO:0000259" key="4">
    <source>
        <dbReference type="PROSITE" id="PS51720"/>
    </source>
</evidence>
<feature type="domain" description="AIG1-type G" evidence="4">
    <location>
        <begin position="1"/>
        <end position="190"/>
    </location>
</feature>
<dbReference type="InterPro" id="IPR006703">
    <property type="entry name" value="G_AIG1"/>
</dbReference>
<sequence>MILFKDQFIKTFDRAWLKKNYQDHRETSPCVKHEGNFDGVKVSVVETPGWFSDPTPPDWIKDEVLHSVSMCSPGPHVFLLLVPILRSFTEKDLKALLEIMKPLTERVWRHCMVLFTRGDWINDVPVENYIVREGKELQELLEKCGNRYHVLKNFNSDYSVQVKELFQKIIDMVKQNRGCFTIKPKQKKLPILPWQTKQIEKEWKRREQELIERVMKALGKEPEEPTEPHVRTAESKDDLVIPNSKFYIIMN</sequence>
<dbReference type="GO" id="GO:0005525">
    <property type="term" value="F:GTP binding"/>
    <property type="evidence" value="ECO:0007669"/>
    <property type="project" value="UniProtKB-KW"/>
</dbReference>
<keyword evidence="2" id="KW-0547">Nucleotide-binding</keyword>
<protein>
    <recommendedName>
        <fullName evidence="4">AIG1-type G domain-containing protein</fullName>
    </recommendedName>
</protein>
<dbReference type="AlphaFoldDB" id="A0A3B3XI20"/>
<dbReference type="InterPro" id="IPR027417">
    <property type="entry name" value="P-loop_NTPase"/>
</dbReference>
<reference evidence="5" key="2">
    <citation type="submission" date="2025-09" db="UniProtKB">
        <authorList>
            <consortium name="Ensembl"/>
        </authorList>
    </citation>
    <scope>IDENTIFICATION</scope>
</reference>
<dbReference type="Gene3D" id="3.40.50.300">
    <property type="entry name" value="P-loop containing nucleotide triphosphate hydrolases"/>
    <property type="match status" value="1"/>
</dbReference>
<organism evidence="5 6">
    <name type="scientific">Poecilia mexicana</name>
    <dbReference type="NCBI Taxonomy" id="48701"/>
    <lineage>
        <taxon>Eukaryota</taxon>
        <taxon>Metazoa</taxon>
        <taxon>Chordata</taxon>
        <taxon>Craniata</taxon>
        <taxon>Vertebrata</taxon>
        <taxon>Euteleostomi</taxon>
        <taxon>Actinopterygii</taxon>
        <taxon>Neopterygii</taxon>
        <taxon>Teleostei</taxon>
        <taxon>Neoteleostei</taxon>
        <taxon>Acanthomorphata</taxon>
        <taxon>Ovalentaria</taxon>
        <taxon>Atherinomorphae</taxon>
        <taxon>Cyprinodontiformes</taxon>
        <taxon>Poeciliidae</taxon>
        <taxon>Poeciliinae</taxon>
        <taxon>Poecilia</taxon>
    </lineage>
</organism>
<dbReference type="PROSITE" id="PS51720">
    <property type="entry name" value="G_AIG1"/>
    <property type="match status" value="1"/>
</dbReference>
<dbReference type="InterPro" id="IPR045058">
    <property type="entry name" value="GIMA/IAN/Toc"/>
</dbReference>
<name>A0A3B3XI20_9TELE</name>
<dbReference type="PANTHER" id="PTHR10903">
    <property type="entry name" value="GTPASE, IMAP FAMILY MEMBER-RELATED"/>
    <property type="match status" value="1"/>
</dbReference>
<dbReference type="SUPFAM" id="SSF52540">
    <property type="entry name" value="P-loop containing nucleoside triphosphate hydrolases"/>
    <property type="match status" value="1"/>
</dbReference>
<accession>A0A3B3XI20</accession>
<comment type="similarity">
    <text evidence="1">Belongs to the TRAFAC class TrmE-Era-EngA-EngB-Septin-like GTPase superfamily. AIG1/Toc34/Toc159-like paraseptin GTPase family. IAN subfamily.</text>
</comment>
<evidence type="ECO:0000256" key="3">
    <source>
        <dbReference type="ARBA" id="ARBA00023134"/>
    </source>
</evidence>
<proteinExistence type="inferred from homology"/>
<dbReference type="Proteomes" id="UP000261480">
    <property type="component" value="Unplaced"/>
</dbReference>
<dbReference type="Pfam" id="PF04548">
    <property type="entry name" value="AIG1"/>
    <property type="match status" value="1"/>
</dbReference>
<evidence type="ECO:0000256" key="2">
    <source>
        <dbReference type="ARBA" id="ARBA00022741"/>
    </source>
</evidence>